<gene>
    <name evidence="1" type="ORF">EG799_13330</name>
</gene>
<organism evidence="1 2">
    <name type="scientific">Aurantiacibacter spongiae</name>
    <dbReference type="NCBI Taxonomy" id="2488860"/>
    <lineage>
        <taxon>Bacteria</taxon>
        <taxon>Pseudomonadati</taxon>
        <taxon>Pseudomonadota</taxon>
        <taxon>Alphaproteobacteria</taxon>
        <taxon>Sphingomonadales</taxon>
        <taxon>Erythrobacteraceae</taxon>
        <taxon>Aurantiacibacter</taxon>
    </lineage>
</organism>
<proteinExistence type="predicted"/>
<evidence type="ECO:0000313" key="1">
    <source>
        <dbReference type="EMBL" id="RPF72497.1"/>
    </source>
</evidence>
<keyword evidence="2" id="KW-1185">Reference proteome</keyword>
<dbReference type="AlphaFoldDB" id="A0A3N5CUT7"/>
<protein>
    <submittedName>
        <fullName evidence="1">Uncharacterized protein</fullName>
    </submittedName>
</protein>
<dbReference type="OrthoDB" id="7428630at2"/>
<reference evidence="1 2" key="1">
    <citation type="submission" date="2018-11" db="EMBL/GenBank/DDBJ databases">
        <title>Erythrobacter spongiae sp. nov., isolated from a marine sponge.</title>
        <authorList>
            <person name="Zhuang L."/>
            <person name="Luo L."/>
        </authorList>
    </citation>
    <scope>NUCLEOTIDE SEQUENCE [LARGE SCALE GENOMIC DNA]</scope>
    <source>
        <strain evidence="1 2">HN-E23</strain>
    </source>
</reference>
<name>A0A3N5CUT7_9SPHN</name>
<dbReference type="Proteomes" id="UP000275232">
    <property type="component" value="Unassembled WGS sequence"/>
</dbReference>
<sequence length="67" mass="7505">MRRALVLTDESARHPFRASLPPHVLARANEVEPTVPWRLKLGLTRREIETVAATYAAGFLATLTFFA</sequence>
<accession>A0A3N5CUT7</accession>
<evidence type="ECO:0000313" key="2">
    <source>
        <dbReference type="Proteomes" id="UP000275232"/>
    </source>
</evidence>
<comment type="caution">
    <text evidence="1">The sequence shown here is derived from an EMBL/GenBank/DDBJ whole genome shotgun (WGS) entry which is preliminary data.</text>
</comment>
<dbReference type="EMBL" id="RPFZ01000001">
    <property type="protein sequence ID" value="RPF72497.1"/>
    <property type="molecule type" value="Genomic_DNA"/>
</dbReference>
<dbReference type="RefSeq" id="WP_123882209.1">
    <property type="nucleotide sequence ID" value="NZ_RPFZ01000001.1"/>
</dbReference>